<comment type="caution">
    <text evidence="2">The sequence shown here is derived from an EMBL/GenBank/DDBJ whole genome shotgun (WGS) entry which is preliminary data.</text>
</comment>
<gene>
    <name evidence="2" type="ORF">PAECIP111894_01819</name>
</gene>
<evidence type="ECO:0008006" key="4">
    <source>
        <dbReference type="Google" id="ProtNLM"/>
    </source>
</evidence>
<protein>
    <recommendedName>
        <fullName evidence="4">Sugar ABC transporter substrate-binding protein</fullName>
    </recommendedName>
</protein>
<evidence type="ECO:0000256" key="1">
    <source>
        <dbReference type="SAM" id="SignalP"/>
    </source>
</evidence>
<feature type="signal peptide" evidence="1">
    <location>
        <begin position="1"/>
        <end position="32"/>
    </location>
</feature>
<proteinExistence type="predicted"/>
<accession>A0ABN8FF75</accession>
<dbReference type="Gene3D" id="3.40.50.2300">
    <property type="match status" value="2"/>
</dbReference>
<dbReference type="InterPro" id="IPR028082">
    <property type="entry name" value="Peripla_BP_I"/>
</dbReference>
<dbReference type="PROSITE" id="PS51257">
    <property type="entry name" value="PROKAR_LIPOPROTEIN"/>
    <property type="match status" value="1"/>
</dbReference>
<sequence>MKWGTLMKKRNIFAGLSLCFMLVAAGCGNNNAAVNSGNATNTGNAPTNAGTADSKTYKIAISQYVEHPSLDATREGILAALKDAGLVEGENLKVDLENAQADPANNLTIAQKIAADTNDLVLAIATPSAQSVVQALSKSSKDTPILFAAVTDPLDAKIVTDLEHPGGNVSGVSDTNPEAINRLMQFIATQFPNVKKLGIVINEGEPNAVIMADIAKKELDKHGIELVKAAITNTSEVKQAAESLAGRVDAFYITLDNTVVSAVDTIIQTANDKKIPFFSSDRDTVEKGAFATVGFKYFDHGYQVGQMAVDILKNGKKPADMKVTMQEKLDLILNLKAAAAQSIEVTDAMKKEVADQANNIIQ</sequence>
<evidence type="ECO:0000313" key="3">
    <source>
        <dbReference type="Proteomes" id="UP000838749"/>
    </source>
</evidence>
<dbReference type="Pfam" id="PF04392">
    <property type="entry name" value="ABC_sub_bind"/>
    <property type="match status" value="1"/>
</dbReference>
<dbReference type="Proteomes" id="UP000838749">
    <property type="component" value="Unassembled WGS sequence"/>
</dbReference>
<keyword evidence="3" id="KW-1185">Reference proteome</keyword>
<reference evidence="2" key="1">
    <citation type="submission" date="2021-12" db="EMBL/GenBank/DDBJ databases">
        <authorList>
            <person name="Criscuolo A."/>
        </authorList>
    </citation>
    <scope>NUCLEOTIDE SEQUENCE</scope>
    <source>
        <strain evidence="2">CIP111894</strain>
    </source>
</reference>
<feature type="chain" id="PRO_5045674423" description="Sugar ABC transporter substrate-binding protein" evidence="1">
    <location>
        <begin position="33"/>
        <end position="362"/>
    </location>
</feature>
<dbReference type="InterPro" id="IPR007487">
    <property type="entry name" value="ABC_transpt-TYRBP-like"/>
</dbReference>
<keyword evidence="1" id="KW-0732">Signal</keyword>
<name>A0ABN8FF75_9BACL</name>
<dbReference type="EMBL" id="CAKMAB010000007">
    <property type="protein sequence ID" value="CAH1055667.1"/>
    <property type="molecule type" value="Genomic_DNA"/>
</dbReference>
<dbReference type="PANTHER" id="PTHR35271:SF1">
    <property type="entry name" value="ABC TRANSPORTER, SUBSTRATE-BINDING LIPOPROTEIN"/>
    <property type="match status" value="1"/>
</dbReference>
<dbReference type="PANTHER" id="PTHR35271">
    <property type="entry name" value="ABC TRANSPORTER, SUBSTRATE-BINDING LIPOPROTEIN-RELATED"/>
    <property type="match status" value="1"/>
</dbReference>
<organism evidence="2 3">
    <name type="scientific">Paenibacillus pseudetheri</name>
    <dbReference type="NCBI Taxonomy" id="2897682"/>
    <lineage>
        <taxon>Bacteria</taxon>
        <taxon>Bacillati</taxon>
        <taxon>Bacillota</taxon>
        <taxon>Bacilli</taxon>
        <taxon>Bacillales</taxon>
        <taxon>Paenibacillaceae</taxon>
        <taxon>Paenibacillus</taxon>
    </lineage>
</organism>
<dbReference type="CDD" id="cd06325">
    <property type="entry name" value="PBP1_ABC_unchar_transporter"/>
    <property type="match status" value="1"/>
</dbReference>
<evidence type="ECO:0000313" key="2">
    <source>
        <dbReference type="EMBL" id="CAH1055667.1"/>
    </source>
</evidence>
<dbReference type="SUPFAM" id="SSF53822">
    <property type="entry name" value="Periplasmic binding protein-like I"/>
    <property type="match status" value="1"/>
</dbReference>